<dbReference type="RefSeq" id="XP_012766845.1">
    <property type="nucleotide sequence ID" value="XM_012911391.1"/>
</dbReference>
<keyword evidence="1" id="KW-0812">Transmembrane</keyword>
<name>A0A061D6U8_BABBI</name>
<evidence type="ECO:0000256" key="1">
    <source>
        <dbReference type="SAM" id="Phobius"/>
    </source>
</evidence>
<reference evidence="3" key="1">
    <citation type="journal article" date="2014" name="Nucleic Acids Res.">
        <title>The evolutionary dynamics of variant antigen genes in Babesia reveal a history of genomic innovation underlying host-parasite interaction.</title>
        <authorList>
            <person name="Jackson A.P."/>
            <person name="Otto T.D."/>
            <person name="Darby A."/>
            <person name="Ramaprasad A."/>
            <person name="Xia D."/>
            <person name="Echaide I.E."/>
            <person name="Farber M."/>
            <person name="Gahlot S."/>
            <person name="Gamble J."/>
            <person name="Gupta D."/>
            <person name="Gupta Y."/>
            <person name="Jackson L."/>
            <person name="Malandrin L."/>
            <person name="Malas T.B."/>
            <person name="Moussa E."/>
            <person name="Nair M."/>
            <person name="Reid A.J."/>
            <person name="Sanders M."/>
            <person name="Sharma J."/>
            <person name="Tracey A."/>
            <person name="Quail M.A."/>
            <person name="Weir W."/>
            <person name="Wastling J.M."/>
            <person name="Hall N."/>
            <person name="Willadsen P."/>
            <person name="Lingelbach K."/>
            <person name="Shiels B."/>
            <person name="Tait A."/>
            <person name="Berriman M."/>
            <person name="Allred D.R."/>
            <person name="Pain A."/>
        </authorList>
    </citation>
    <scope>NUCLEOTIDE SEQUENCE [LARGE SCALE GENOMIC DNA]</scope>
    <source>
        <strain evidence="3">Bond</strain>
    </source>
</reference>
<feature type="transmembrane region" description="Helical" evidence="1">
    <location>
        <begin position="99"/>
        <end position="118"/>
    </location>
</feature>
<accession>A0A061D6U8</accession>
<keyword evidence="1" id="KW-1133">Transmembrane helix</keyword>
<dbReference type="Proteomes" id="UP000033188">
    <property type="component" value="Chromosome 1"/>
</dbReference>
<gene>
    <name evidence="2" type="ORF">BBBOND_0109570</name>
</gene>
<dbReference type="EMBL" id="LK391707">
    <property type="protein sequence ID" value="CDR94659.1"/>
    <property type="molecule type" value="Genomic_DNA"/>
</dbReference>
<evidence type="ECO:0000313" key="3">
    <source>
        <dbReference type="Proteomes" id="UP000033188"/>
    </source>
</evidence>
<organism evidence="2 3">
    <name type="scientific">Babesia bigemina</name>
    <dbReference type="NCBI Taxonomy" id="5866"/>
    <lineage>
        <taxon>Eukaryota</taxon>
        <taxon>Sar</taxon>
        <taxon>Alveolata</taxon>
        <taxon>Apicomplexa</taxon>
        <taxon>Aconoidasida</taxon>
        <taxon>Piroplasmida</taxon>
        <taxon>Babesiidae</taxon>
        <taxon>Babesia</taxon>
    </lineage>
</organism>
<dbReference type="KEGG" id="bbig:BBBOND_0109570"/>
<protein>
    <submittedName>
        <fullName evidence="2">Uncharacterized protein</fullName>
    </submittedName>
</protein>
<proteinExistence type="predicted"/>
<keyword evidence="3" id="KW-1185">Reference proteome</keyword>
<evidence type="ECO:0000313" key="2">
    <source>
        <dbReference type="EMBL" id="CDR94659.1"/>
    </source>
</evidence>
<keyword evidence="1" id="KW-0472">Membrane</keyword>
<dbReference type="AlphaFoldDB" id="A0A061D6U8"/>
<dbReference type="VEuPathDB" id="PiroplasmaDB:BBBOND_0109570"/>
<sequence length="120" mass="13431">MRGCTSADCINCVMANQWGNNKYQCAPETCRVTISDAHWQMQQDDLLCVLSGLFCRLNVRAYFAFSFGTPALVPLKLTQPGTADLSQLFTFRLQSIKELSITFVIFLTVQSSLAYFTANL</sequence>
<dbReference type="GeneID" id="24563200"/>